<dbReference type="GO" id="GO:0006265">
    <property type="term" value="P:DNA topological change"/>
    <property type="evidence" value="ECO:0007669"/>
    <property type="project" value="InterPro"/>
</dbReference>
<feature type="transmembrane region" description="Helical" evidence="2">
    <location>
        <begin position="36"/>
        <end position="56"/>
    </location>
</feature>
<reference evidence="4 5" key="2">
    <citation type="journal article" date="2012" name="Int. J. Syst. Evol. Microbiol.">
        <title>Magnetococcus marinus gen. nov., sp. nov., a marine, magnetotactic bacterium that represents a novel lineage (Magnetococcaceae fam. nov.; Magnetococcales ord. nov.) at the base of the Alphaproteobacteria.</title>
        <authorList>
            <person name="Bazylinski D.A."/>
            <person name="Williams T.J."/>
            <person name="Lefevre C.T."/>
            <person name="Berg R.J."/>
            <person name="Zhang C.L."/>
            <person name="Bowser S.S."/>
            <person name="Dean A.J."/>
            <person name="Beveridge T.J."/>
        </authorList>
    </citation>
    <scope>NUCLEOTIDE SEQUENCE [LARGE SCALE GENOMIC DNA]</scope>
    <source>
        <strain evidence="5">ATCC BAA-1437 / JCM 17883 / MC-1</strain>
    </source>
</reference>
<evidence type="ECO:0000259" key="3">
    <source>
        <dbReference type="Pfam" id="PF01396"/>
    </source>
</evidence>
<name>A0LD91_MAGMM</name>
<proteinExistence type="predicted"/>
<evidence type="ECO:0000313" key="5">
    <source>
        <dbReference type="Proteomes" id="UP000002586"/>
    </source>
</evidence>
<dbReference type="Proteomes" id="UP000002586">
    <property type="component" value="Chromosome"/>
</dbReference>
<dbReference type="AlphaFoldDB" id="A0LD91"/>
<protein>
    <submittedName>
        <fullName evidence="4">DNA topoisomerase, type IA, Zn finger domain protein</fullName>
    </submittedName>
</protein>
<dbReference type="InterPro" id="IPR013498">
    <property type="entry name" value="Topo_IA_Znf"/>
</dbReference>
<keyword evidence="2" id="KW-0472">Membrane</keyword>
<sequence length="249" mass="27622">MFAHIVVRSIGAGQGIVWACPPLGWFGFYKEGYEKMLYFILFVVLLLLSIVLVMGVPQRPQRGVAGFFLPPAVVAGAQELEEVLGPDFALLIRPDPAMLAGRVNDATPDYVILDRQDQRPLGMVLLQGDKARIQRLMSHGLPLQVWDERIDSEMVHDAVLAWQQHKAGPLHKEPHLPAAEIPYTPALGPEQALPPMPPPPSTRQVDSPHCDKCGAQMQRKKVVKGQHAGKRFWVCSNYPECRTMVPVSS</sequence>
<evidence type="ECO:0000256" key="1">
    <source>
        <dbReference type="SAM" id="MobiDB-lite"/>
    </source>
</evidence>
<evidence type="ECO:0000256" key="2">
    <source>
        <dbReference type="SAM" id="Phobius"/>
    </source>
</evidence>
<dbReference type="EMBL" id="CP000471">
    <property type="protein sequence ID" value="ABK45934.1"/>
    <property type="molecule type" value="Genomic_DNA"/>
</dbReference>
<gene>
    <name evidence="4" type="ordered locus">Mmc1_3449</name>
</gene>
<dbReference type="GO" id="GO:0003916">
    <property type="term" value="F:DNA topoisomerase activity"/>
    <property type="evidence" value="ECO:0007669"/>
    <property type="project" value="InterPro"/>
</dbReference>
<dbReference type="STRING" id="156889.Mmc1_3449"/>
<keyword evidence="2" id="KW-0812">Transmembrane</keyword>
<dbReference type="GO" id="GO:0003677">
    <property type="term" value="F:DNA binding"/>
    <property type="evidence" value="ECO:0007669"/>
    <property type="project" value="InterPro"/>
</dbReference>
<reference evidence="5" key="1">
    <citation type="journal article" date="2009" name="Appl. Environ. Microbiol.">
        <title>Complete genome sequence of the chemolithoautotrophic marine magnetotactic coccus strain MC-1.</title>
        <authorList>
            <person name="Schubbe S."/>
            <person name="Williams T.J."/>
            <person name="Xie G."/>
            <person name="Kiss H.E."/>
            <person name="Brettin T.S."/>
            <person name="Martinez D."/>
            <person name="Ross C.A."/>
            <person name="Schuler D."/>
            <person name="Cox B.L."/>
            <person name="Nealson K.H."/>
            <person name="Bazylinski D.A."/>
        </authorList>
    </citation>
    <scope>NUCLEOTIDE SEQUENCE [LARGE SCALE GENOMIC DNA]</scope>
    <source>
        <strain evidence="5">ATCC BAA-1437 / JCM 17883 / MC-1</strain>
    </source>
</reference>
<accession>A0LD91</accession>
<keyword evidence="2" id="KW-1133">Transmembrane helix</keyword>
<feature type="region of interest" description="Disordered" evidence="1">
    <location>
        <begin position="182"/>
        <end position="208"/>
    </location>
</feature>
<evidence type="ECO:0000313" key="4">
    <source>
        <dbReference type="EMBL" id="ABK45934.1"/>
    </source>
</evidence>
<keyword evidence="5" id="KW-1185">Reference proteome</keyword>
<feature type="compositionally biased region" description="Pro residues" evidence="1">
    <location>
        <begin position="192"/>
        <end position="201"/>
    </location>
</feature>
<dbReference type="HOGENOM" id="CLU_1114760_0_0_5"/>
<dbReference type="GO" id="GO:0005694">
    <property type="term" value="C:chromosome"/>
    <property type="evidence" value="ECO:0007669"/>
    <property type="project" value="InterPro"/>
</dbReference>
<dbReference type="eggNOG" id="COG0551">
    <property type="taxonomic scope" value="Bacteria"/>
</dbReference>
<dbReference type="SUPFAM" id="SSF57783">
    <property type="entry name" value="Zinc beta-ribbon"/>
    <property type="match status" value="1"/>
</dbReference>
<dbReference type="Gene3D" id="3.30.65.10">
    <property type="entry name" value="Bacterial Topoisomerase I, domain 1"/>
    <property type="match status" value="1"/>
</dbReference>
<dbReference type="Pfam" id="PF01396">
    <property type="entry name" value="Zn_ribbon_Top1"/>
    <property type="match status" value="1"/>
</dbReference>
<dbReference type="KEGG" id="mgm:Mmc1_3449"/>
<organism evidence="4 5">
    <name type="scientific">Magnetococcus marinus (strain ATCC BAA-1437 / JCM 17883 / MC-1)</name>
    <dbReference type="NCBI Taxonomy" id="156889"/>
    <lineage>
        <taxon>Bacteria</taxon>
        <taxon>Pseudomonadati</taxon>
        <taxon>Pseudomonadota</taxon>
        <taxon>Magnetococcia</taxon>
        <taxon>Magnetococcales</taxon>
        <taxon>Magnetococcaceae</taxon>
        <taxon>Magnetococcus</taxon>
    </lineage>
</organism>
<feature type="domain" description="DNA topoisomerase type IA zn finger" evidence="3">
    <location>
        <begin position="210"/>
        <end position="247"/>
    </location>
</feature>
<keyword evidence="4" id="KW-0413">Isomerase</keyword>